<feature type="compositionally biased region" description="Basic and acidic residues" evidence="1">
    <location>
        <begin position="25"/>
        <end position="40"/>
    </location>
</feature>
<evidence type="ECO:0000256" key="1">
    <source>
        <dbReference type="SAM" id="MobiDB-lite"/>
    </source>
</evidence>
<gene>
    <name evidence="2" type="ORF">TT172_LOCUS2232</name>
</gene>
<organism evidence="2 3">
    <name type="scientific">Thermothielavioides terrestris</name>
    <dbReference type="NCBI Taxonomy" id="2587410"/>
    <lineage>
        <taxon>Eukaryota</taxon>
        <taxon>Fungi</taxon>
        <taxon>Dikarya</taxon>
        <taxon>Ascomycota</taxon>
        <taxon>Pezizomycotina</taxon>
        <taxon>Sordariomycetes</taxon>
        <taxon>Sordariomycetidae</taxon>
        <taxon>Sordariales</taxon>
        <taxon>Chaetomiaceae</taxon>
        <taxon>Thermothielavioides</taxon>
    </lineage>
</organism>
<accession>A0A3S4APM4</accession>
<protein>
    <submittedName>
        <fullName evidence="2">7649f3ca-89a5-49f4-834c-60361ea38e0e</fullName>
    </submittedName>
</protein>
<dbReference type="EMBL" id="OUUZ01000001">
    <property type="protein sequence ID" value="SPQ19813.1"/>
    <property type="molecule type" value="Genomic_DNA"/>
</dbReference>
<evidence type="ECO:0000313" key="2">
    <source>
        <dbReference type="EMBL" id="SPQ19813.1"/>
    </source>
</evidence>
<dbReference type="Proteomes" id="UP000289323">
    <property type="component" value="Unassembled WGS sequence"/>
</dbReference>
<proteinExistence type="predicted"/>
<evidence type="ECO:0000313" key="3">
    <source>
        <dbReference type="Proteomes" id="UP000289323"/>
    </source>
</evidence>
<feature type="region of interest" description="Disordered" evidence="1">
    <location>
        <begin position="1"/>
        <end position="40"/>
    </location>
</feature>
<sequence>MSQYPPHEGGYPPSRATRRRSSRFNTKEAPEKEEKSHGCF</sequence>
<dbReference type="AlphaFoldDB" id="A0A3S4APM4"/>
<name>A0A3S4APM4_9PEZI</name>
<reference evidence="2 3" key="1">
    <citation type="submission" date="2018-04" db="EMBL/GenBank/DDBJ databases">
        <authorList>
            <person name="Huttner S."/>
            <person name="Dainat J."/>
        </authorList>
    </citation>
    <scope>NUCLEOTIDE SEQUENCE [LARGE SCALE GENOMIC DNA]</scope>
</reference>